<protein>
    <submittedName>
        <fullName evidence="3">FHA domain-containing protein</fullName>
    </submittedName>
</protein>
<dbReference type="PROSITE" id="PS50006">
    <property type="entry name" value="FHA_DOMAIN"/>
    <property type="match status" value="2"/>
</dbReference>
<gene>
    <name evidence="3" type="ORF">NWE73_11855</name>
</gene>
<name>A0ABT6DJP6_9BACT</name>
<dbReference type="InterPro" id="IPR008984">
    <property type="entry name" value="SMAD_FHA_dom_sf"/>
</dbReference>
<evidence type="ECO:0000313" key="4">
    <source>
        <dbReference type="Proteomes" id="UP001152321"/>
    </source>
</evidence>
<feature type="domain" description="FHA" evidence="2">
    <location>
        <begin position="174"/>
        <end position="223"/>
    </location>
</feature>
<dbReference type="SMART" id="SM00240">
    <property type="entry name" value="FHA"/>
    <property type="match status" value="2"/>
</dbReference>
<feature type="coiled-coil region" evidence="1">
    <location>
        <begin position="401"/>
        <end position="461"/>
    </location>
</feature>
<keyword evidence="1" id="KW-0175">Coiled coil</keyword>
<accession>A0ABT6DJP6</accession>
<sequence length="687" mass="76182">MARLKVRLRGKTVYDIALADDRAYVAGRKEDCDIVLQPEKGISREHFKLSKINGSWTVEVISRYGEVIKNGEKVQQFSLDHGSAFTVPPYEFDFLMTADVGPIADAPMAGVGMEAGGDLAYPPAVTSAGDYGGDDFGGEEKTVIGVAPTAAYIKIVDSGNEVKEMIRLDAGESWIAGREPSCHIQIRDQRVSRRQFEIRRAGSNFHIIDLGSVNGTLVNGSPISSSDPTAIKSGDAITVLENYLYFELHDSNFQSRLEMVNIAPPSPLLPVSQDILPMEYQQQGSHELMPYQGGMAPMPYQPNYQQGMPHPQMGIPAAASGKFDFQKHRPKILIGAVAVVLLAWLFSGNKNDGAPKPATPTAGPAAPGSPQEAFAKLKPEQQALVRQRYKDAKNLYMAGKYQLAQDEIVKIREMIADYEDLKEIERLSKEAMFIQEQQRRQEEIEKSKAEAEEKIVKQVAECQKKINPSITEGEMDECLSSVMQFNPDHPKINDLKMQVQAIVVQRDAKAAERAVYQGQVAKLKSIYEKAQSVHKTAKNPLDVIASYEKVVGSKLPDPGGLKGQSQRNIAAIRQMMNTKTASYQAEADKLYQSQNLKGAILALRKARQVDPTNDELIPKMERYTSELRKQMMTIYQEGILEESFGNVEGGEAKAGAKDKWKKILDLDIPDGEYYKKAYIKLKKYGAL</sequence>
<dbReference type="Proteomes" id="UP001152321">
    <property type="component" value="Unassembled WGS sequence"/>
</dbReference>
<dbReference type="InterPro" id="IPR000253">
    <property type="entry name" value="FHA_dom"/>
</dbReference>
<comment type="caution">
    <text evidence="3">The sequence shown here is derived from an EMBL/GenBank/DDBJ whole genome shotgun (WGS) entry which is preliminary data.</text>
</comment>
<evidence type="ECO:0000313" key="3">
    <source>
        <dbReference type="EMBL" id="MDG0817065.1"/>
    </source>
</evidence>
<feature type="domain" description="FHA" evidence="2">
    <location>
        <begin position="24"/>
        <end position="73"/>
    </location>
</feature>
<dbReference type="CDD" id="cd00060">
    <property type="entry name" value="FHA"/>
    <property type="match status" value="2"/>
</dbReference>
<dbReference type="EMBL" id="JANRMI010000003">
    <property type="protein sequence ID" value="MDG0817065.1"/>
    <property type="molecule type" value="Genomic_DNA"/>
</dbReference>
<dbReference type="SUPFAM" id="SSF49879">
    <property type="entry name" value="SMAD/FHA domain"/>
    <property type="match status" value="2"/>
</dbReference>
<dbReference type="Pfam" id="PF00498">
    <property type="entry name" value="FHA"/>
    <property type="match status" value="2"/>
</dbReference>
<organism evidence="3 4">
    <name type="scientific">Bdellovibrio svalbardensis</name>
    <dbReference type="NCBI Taxonomy" id="2972972"/>
    <lineage>
        <taxon>Bacteria</taxon>
        <taxon>Pseudomonadati</taxon>
        <taxon>Bdellovibrionota</taxon>
        <taxon>Bdellovibrionia</taxon>
        <taxon>Bdellovibrionales</taxon>
        <taxon>Pseudobdellovibrionaceae</taxon>
        <taxon>Bdellovibrio</taxon>
    </lineage>
</organism>
<dbReference type="RefSeq" id="WP_277578541.1">
    <property type="nucleotide sequence ID" value="NZ_JANRMI010000003.1"/>
</dbReference>
<proteinExistence type="predicted"/>
<dbReference type="PANTHER" id="PTHR23308">
    <property type="entry name" value="NUCLEAR INHIBITOR OF PROTEIN PHOSPHATASE-1"/>
    <property type="match status" value="1"/>
</dbReference>
<evidence type="ECO:0000259" key="2">
    <source>
        <dbReference type="PROSITE" id="PS50006"/>
    </source>
</evidence>
<dbReference type="Gene3D" id="2.60.200.20">
    <property type="match status" value="2"/>
</dbReference>
<reference evidence="3" key="1">
    <citation type="submission" date="2022-08" db="EMBL/GenBank/DDBJ databases">
        <title>Novel Bdellovibrio Species Isolated from Svalbard: Designation Bdellovibrio svalbardensis.</title>
        <authorList>
            <person name="Mitchell R.J."/>
            <person name="Choi S.Y."/>
        </authorList>
    </citation>
    <scope>NUCLEOTIDE SEQUENCE</scope>
    <source>
        <strain evidence="3">PAP01</strain>
    </source>
</reference>
<evidence type="ECO:0000256" key="1">
    <source>
        <dbReference type="SAM" id="Coils"/>
    </source>
</evidence>
<keyword evidence="4" id="KW-1185">Reference proteome</keyword>
<dbReference type="InterPro" id="IPR050923">
    <property type="entry name" value="Cell_Proc_Reg/RNA_Proc"/>
</dbReference>